<dbReference type="RefSeq" id="WP_107988165.1">
    <property type="nucleotide sequence ID" value="NZ_QAYG01000001.1"/>
</dbReference>
<name>A0A2T5VFU1_9HYPH</name>
<dbReference type="InterPro" id="IPR002878">
    <property type="entry name" value="ChsH2_C"/>
</dbReference>
<dbReference type="PANTHER" id="PTHR34075">
    <property type="entry name" value="BLR3430 PROTEIN"/>
    <property type="match status" value="1"/>
</dbReference>
<dbReference type="OrthoDB" id="7595207at2"/>
<evidence type="ECO:0000259" key="1">
    <source>
        <dbReference type="Pfam" id="PF01796"/>
    </source>
</evidence>
<comment type="caution">
    <text evidence="2">The sequence shown here is derived from an EMBL/GenBank/DDBJ whole genome shotgun (WGS) entry which is preliminary data.</text>
</comment>
<sequence>MTDRRPSAQEAGPQQTFEAYLAEGRFMIQRSRATGEHVFYPKVMAPSGAVDLEWVEAKGTGTVYAITVNRKREGSYNVALVDLDEGVRMMTTISGVESVAIGTRVKARIETGEAPRVVFEPMNETAPRVANEEAHA</sequence>
<dbReference type="InterPro" id="IPR012340">
    <property type="entry name" value="NA-bd_OB-fold"/>
</dbReference>
<reference evidence="2 3" key="1">
    <citation type="submission" date="2018-04" db="EMBL/GenBank/DDBJ databases">
        <title>Genomic Encyclopedia of Archaeal and Bacterial Type Strains, Phase II (KMG-II): from individual species to whole genera.</title>
        <authorList>
            <person name="Goeker M."/>
        </authorList>
    </citation>
    <scope>NUCLEOTIDE SEQUENCE [LARGE SCALE GENOMIC DNA]</scope>
    <source>
        <strain evidence="2 3">DSM 23382</strain>
    </source>
</reference>
<gene>
    <name evidence="2" type="ORF">C8N35_101668</name>
</gene>
<evidence type="ECO:0000313" key="2">
    <source>
        <dbReference type="EMBL" id="PTW62622.1"/>
    </source>
</evidence>
<organism evidence="2 3">
    <name type="scientific">Breoghania corrubedonensis</name>
    <dbReference type="NCBI Taxonomy" id="665038"/>
    <lineage>
        <taxon>Bacteria</taxon>
        <taxon>Pseudomonadati</taxon>
        <taxon>Pseudomonadota</taxon>
        <taxon>Alphaproteobacteria</taxon>
        <taxon>Hyphomicrobiales</taxon>
        <taxon>Stappiaceae</taxon>
        <taxon>Breoghania</taxon>
    </lineage>
</organism>
<accession>A0A2T5VFU1</accession>
<evidence type="ECO:0000313" key="3">
    <source>
        <dbReference type="Proteomes" id="UP000244081"/>
    </source>
</evidence>
<proteinExistence type="predicted"/>
<dbReference type="EMBL" id="QAYG01000001">
    <property type="protein sequence ID" value="PTW62622.1"/>
    <property type="molecule type" value="Genomic_DNA"/>
</dbReference>
<dbReference type="Proteomes" id="UP000244081">
    <property type="component" value="Unassembled WGS sequence"/>
</dbReference>
<keyword evidence="3" id="KW-1185">Reference proteome</keyword>
<protein>
    <recommendedName>
        <fullName evidence="1">ChsH2 C-terminal OB-fold domain-containing protein</fullName>
    </recommendedName>
</protein>
<feature type="domain" description="ChsH2 C-terminal OB-fold" evidence="1">
    <location>
        <begin position="54"/>
        <end position="109"/>
    </location>
</feature>
<dbReference type="PANTHER" id="PTHR34075:SF5">
    <property type="entry name" value="BLR3430 PROTEIN"/>
    <property type="match status" value="1"/>
</dbReference>
<dbReference type="AlphaFoldDB" id="A0A2T5VFU1"/>
<dbReference type="InterPro" id="IPR052513">
    <property type="entry name" value="Thioester_dehydratase-like"/>
</dbReference>
<dbReference type="Pfam" id="PF01796">
    <property type="entry name" value="OB_ChsH2_C"/>
    <property type="match status" value="1"/>
</dbReference>
<dbReference type="SUPFAM" id="SSF50249">
    <property type="entry name" value="Nucleic acid-binding proteins"/>
    <property type="match status" value="1"/>
</dbReference>